<keyword evidence="1" id="KW-0812">Transmembrane</keyword>
<dbReference type="KEGG" id="bid:Bind_1087"/>
<dbReference type="EMBL" id="CP001016">
    <property type="protein sequence ID" value="ACB94729.1"/>
    <property type="molecule type" value="Genomic_DNA"/>
</dbReference>
<name>B2IIN6_BEII9</name>
<accession>B2IIN6</accession>
<feature type="transmembrane region" description="Helical" evidence="1">
    <location>
        <begin position="37"/>
        <end position="54"/>
    </location>
</feature>
<gene>
    <name evidence="2" type="ordered locus">Bind_1087</name>
</gene>
<organism evidence="2 3">
    <name type="scientific">Beijerinckia indica subsp. indica (strain ATCC 9039 / DSM 1715 / NCIMB 8712)</name>
    <dbReference type="NCBI Taxonomy" id="395963"/>
    <lineage>
        <taxon>Bacteria</taxon>
        <taxon>Pseudomonadati</taxon>
        <taxon>Pseudomonadota</taxon>
        <taxon>Alphaproteobacteria</taxon>
        <taxon>Hyphomicrobiales</taxon>
        <taxon>Beijerinckiaceae</taxon>
        <taxon>Beijerinckia</taxon>
    </lineage>
</organism>
<reference evidence="3" key="1">
    <citation type="submission" date="2008-03" db="EMBL/GenBank/DDBJ databases">
        <title>Complete sequence of chromosome of Beijerinckia indica subsp. indica ATCC 9039.</title>
        <authorList>
            <consortium name="US DOE Joint Genome Institute"/>
            <person name="Copeland A."/>
            <person name="Lucas S."/>
            <person name="Lapidus A."/>
            <person name="Glavina del Rio T."/>
            <person name="Dalin E."/>
            <person name="Tice H."/>
            <person name="Bruce D."/>
            <person name="Goodwin L."/>
            <person name="Pitluck S."/>
            <person name="LaButti K."/>
            <person name="Schmutz J."/>
            <person name="Larimer F."/>
            <person name="Land M."/>
            <person name="Hauser L."/>
            <person name="Kyrpides N."/>
            <person name="Mikhailova N."/>
            <person name="Dunfield P.F."/>
            <person name="Dedysh S.N."/>
            <person name="Liesack W."/>
            <person name="Saw J.H."/>
            <person name="Alam M."/>
            <person name="Chen Y."/>
            <person name="Murrell J.C."/>
            <person name="Richardson P."/>
        </authorList>
    </citation>
    <scope>NUCLEOTIDE SEQUENCE [LARGE SCALE GENOMIC DNA]</scope>
    <source>
        <strain evidence="3">ATCC 9039 / DSM 1715 / NCIMB 8712</strain>
    </source>
</reference>
<dbReference type="AlphaFoldDB" id="B2IIN6"/>
<evidence type="ECO:0000256" key="1">
    <source>
        <dbReference type="SAM" id="Phobius"/>
    </source>
</evidence>
<keyword evidence="3" id="KW-1185">Reference proteome</keyword>
<dbReference type="Proteomes" id="UP000001695">
    <property type="component" value="Chromosome"/>
</dbReference>
<reference evidence="2 3" key="2">
    <citation type="journal article" date="2010" name="J. Bacteriol.">
        <title>Complete genome sequence of Beijerinckia indica subsp. indica.</title>
        <authorList>
            <person name="Tamas I."/>
            <person name="Dedysh S.N."/>
            <person name="Liesack W."/>
            <person name="Stott M.B."/>
            <person name="Alam M."/>
            <person name="Murrell J.C."/>
            <person name="Dunfield P.F."/>
        </authorList>
    </citation>
    <scope>NUCLEOTIDE SEQUENCE [LARGE SCALE GENOMIC DNA]</scope>
    <source>
        <strain evidence="3">ATCC 9039 / DSM 1715 / NCIMB 8712</strain>
    </source>
</reference>
<proteinExistence type="predicted"/>
<keyword evidence="1" id="KW-0472">Membrane</keyword>
<protein>
    <recommendedName>
        <fullName evidence="4">Transmembrane protein</fullName>
    </recommendedName>
</protein>
<keyword evidence="1" id="KW-1133">Transmembrane helix</keyword>
<feature type="transmembrane region" description="Helical" evidence="1">
    <location>
        <begin position="6"/>
        <end position="25"/>
    </location>
</feature>
<evidence type="ECO:0000313" key="3">
    <source>
        <dbReference type="Proteomes" id="UP000001695"/>
    </source>
</evidence>
<dbReference type="OrthoDB" id="4764194at2"/>
<evidence type="ECO:0000313" key="2">
    <source>
        <dbReference type="EMBL" id="ACB94729.1"/>
    </source>
</evidence>
<dbReference type="RefSeq" id="WP_012384086.1">
    <property type="nucleotide sequence ID" value="NC_010581.1"/>
</dbReference>
<dbReference type="HOGENOM" id="CLU_189270_0_0_5"/>
<evidence type="ECO:0008006" key="4">
    <source>
        <dbReference type="Google" id="ProtNLM"/>
    </source>
</evidence>
<dbReference type="STRING" id="395963.Bind_1087"/>
<sequence>MHTAIIIGGGIVLLGLFLLFGKLWGGTDPNYSLAAKAFVPVWFAVSLLNLWVGVTKAGYPLGDELPILAIVFVVPAALAIGVIWRLAR</sequence>
<dbReference type="eggNOG" id="ENOG50330RC">
    <property type="taxonomic scope" value="Bacteria"/>
</dbReference>
<feature type="transmembrane region" description="Helical" evidence="1">
    <location>
        <begin position="66"/>
        <end position="87"/>
    </location>
</feature>